<gene>
    <name evidence="2" type="ORF">J4E96_19315</name>
</gene>
<keyword evidence="3" id="KW-1185">Reference proteome</keyword>
<evidence type="ECO:0000256" key="1">
    <source>
        <dbReference type="SAM" id="Phobius"/>
    </source>
</evidence>
<reference evidence="2" key="1">
    <citation type="submission" date="2021-03" db="EMBL/GenBank/DDBJ databases">
        <title>Pengzhenrongella sicca gen. nov., sp. nov., a new member of suborder Micrococcineae isolated from High-Arctic tundra soil.</title>
        <authorList>
            <person name="Peng F."/>
        </authorList>
    </citation>
    <scope>NUCLEOTIDE SEQUENCE</scope>
    <source>
        <strain evidence="2">LRZ-2</strain>
    </source>
</reference>
<dbReference type="RefSeq" id="WP_227423664.1">
    <property type="nucleotide sequence ID" value="NZ_CP071868.1"/>
</dbReference>
<protein>
    <submittedName>
        <fullName evidence="2">DUF624 domain-containing protein</fullName>
    </submittedName>
</protein>
<feature type="transmembrane region" description="Helical" evidence="1">
    <location>
        <begin position="30"/>
        <end position="52"/>
    </location>
</feature>
<dbReference type="KEGG" id="psic:J4E96_19315"/>
<accession>A0A8A4ZFX9</accession>
<feature type="transmembrane region" description="Helical" evidence="1">
    <location>
        <begin position="105"/>
        <end position="126"/>
    </location>
</feature>
<dbReference type="AlphaFoldDB" id="A0A8A4ZFX9"/>
<keyword evidence="1" id="KW-0812">Transmembrane</keyword>
<sequence>MTMPSRTSMDGPQQFGDGALARWASVVYQVLLIELHLLLAAAPGIALLVALVADPSNLPLAALALIPFGPALSAALYAWRAYRAERNLEPTRAFWRGYRANAKDVLRWWIPALVAAGVVAVNLTGLDAVAVPAAVRGAILAVEVTLLVVLALWTTNMLVATSFFALRTRDAARLSIFYLGRLPRVTVGAFAVLVVAIGTVLFTSDWVLAGLGSLFAFALLYNARPLIADLEENFTA</sequence>
<proteinExistence type="predicted"/>
<dbReference type="Proteomes" id="UP000663937">
    <property type="component" value="Chromosome"/>
</dbReference>
<name>A0A8A4ZFX9_9MICO</name>
<dbReference type="EMBL" id="CP071868">
    <property type="protein sequence ID" value="QTE29387.1"/>
    <property type="molecule type" value="Genomic_DNA"/>
</dbReference>
<evidence type="ECO:0000313" key="2">
    <source>
        <dbReference type="EMBL" id="QTE29387.1"/>
    </source>
</evidence>
<feature type="transmembrane region" description="Helical" evidence="1">
    <location>
        <begin position="178"/>
        <end position="200"/>
    </location>
</feature>
<dbReference type="InterPro" id="IPR006938">
    <property type="entry name" value="DUF624"/>
</dbReference>
<keyword evidence="1" id="KW-1133">Transmembrane helix</keyword>
<dbReference type="Pfam" id="PF04854">
    <property type="entry name" value="DUF624"/>
    <property type="match status" value="1"/>
</dbReference>
<feature type="transmembrane region" description="Helical" evidence="1">
    <location>
        <begin position="58"/>
        <end position="79"/>
    </location>
</feature>
<evidence type="ECO:0000313" key="3">
    <source>
        <dbReference type="Proteomes" id="UP000663937"/>
    </source>
</evidence>
<keyword evidence="1" id="KW-0472">Membrane</keyword>
<organism evidence="2 3">
    <name type="scientific">Pengzhenrongella sicca</name>
    <dbReference type="NCBI Taxonomy" id="2819238"/>
    <lineage>
        <taxon>Bacteria</taxon>
        <taxon>Bacillati</taxon>
        <taxon>Actinomycetota</taxon>
        <taxon>Actinomycetes</taxon>
        <taxon>Micrococcales</taxon>
        <taxon>Pengzhenrongella</taxon>
    </lineage>
</organism>
<feature type="transmembrane region" description="Helical" evidence="1">
    <location>
        <begin position="138"/>
        <end position="166"/>
    </location>
</feature>